<keyword evidence="3" id="KW-1185">Reference proteome</keyword>
<comment type="caution">
    <text evidence="2">The sequence shown here is derived from an EMBL/GenBank/DDBJ whole genome shotgun (WGS) entry which is preliminary data.</text>
</comment>
<evidence type="ECO:0000256" key="1">
    <source>
        <dbReference type="SAM" id="Phobius"/>
    </source>
</evidence>
<evidence type="ECO:0000313" key="3">
    <source>
        <dbReference type="Proteomes" id="UP001620262"/>
    </source>
</evidence>
<keyword evidence="1" id="KW-1133">Transmembrane helix</keyword>
<keyword evidence="1" id="KW-0472">Membrane</keyword>
<dbReference type="RefSeq" id="WP_404674554.1">
    <property type="nucleotide sequence ID" value="NZ_JBJDOT010000002.1"/>
</dbReference>
<organism evidence="2 3">
    <name type="scientific">Pseudoalteromonas rhizosphaerae</name>
    <dbReference type="NCBI Taxonomy" id="2518973"/>
    <lineage>
        <taxon>Bacteria</taxon>
        <taxon>Pseudomonadati</taxon>
        <taxon>Pseudomonadota</taxon>
        <taxon>Gammaproteobacteria</taxon>
        <taxon>Alteromonadales</taxon>
        <taxon>Pseudoalteromonadaceae</taxon>
        <taxon>Pseudoalteromonas</taxon>
    </lineage>
</organism>
<feature type="transmembrane region" description="Helical" evidence="1">
    <location>
        <begin position="40"/>
        <end position="63"/>
    </location>
</feature>
<accession>A0ABW8KRY3</accession>
<feature type="transmembrane region" description="Helical" evidence="1">
    <location>
        <begin position="113"/>
        <end position="138"/>
    </location>
</feature>
<sequence>MSYENERQLDLSDGEVTTGNVNITQGSDDTVLKFKIREEYVYLIFKLAAFIAAIWLAVCFLKTGLEVSKDSLMHIVHHQAAPKQIVETKTVNKSEKENSEVKKEEPEGMSNKILYSGSIITLVAFILGTGLTLLLTIVKFSFHSRQQNEDNPNIALAGPVSDLFLAMAKYINSKIK</sequence>
<protein>
    <submittedName>
        <fullName evidence="2">Uncharacterized protein</fullName>
    </submittedName>
</protein>
<reference evidence="2 3" key="1">
    <citation type="submission" date="2024-11" db="EMBL/GenBank/DDBJ databases">
        <title>The Natural Products Discovery Center: Release of the First 8490 Sequenced Strains for Exploring Actinobacteria Biosynthetic Diversity.</title>
        <authorList>
            <person name="Kalkreuter E."/>
            <person name="Kautsar S.A."/>
            <person name="Yang D."/>
            <person name="Bader C.D."/>
            <person name="Teijaro C.N."/>
            <person name="Fluegel L."/>
            <person name="Davis C.M."/>
            <person name="Simpson J.R."/>
            <person name="Lauterbach L."/>
            <person name="Steele A.D."/>
            <person name="Gui C."/>
            <person name="Meng S."/>
            <person name="Li G."/>
            <person name="Viehrig K."/>
            <person name="Ye F."/>
            <person name="Su P."/>
            <person name="Kiefer A.F."/>
            <person name="Nichols A."/>
            <person name="Cepeda A.J."/>
            <person name="Yan W."/>
            <person name="Fan B."/>
            <person name="Jiang Y."/>
            <person name="Adhikari A."/>
            <person name="Zheng C.-J."/>
            <person name="Schuster L."/>
            <person name="Cowan T.M."/>
            <person name="Smanski M.J."/>
            <person name="Chevrette M.G."/>
            <person name="De Carvalho L.P.S."/>
            <person name="Shen B."/>
        </authorList>
    </citation>
    <scope>NUCLEOTIDE SEQUENCE [LARGE SCALE GENOMIC DNA]</scope>
    <source>
        <strain evidence="2 3">NPDC078403</strain>
    </source>
</reference>
<dbReference type="Proteomes" id="UP001620262">
    <property type="component" value="Unassembled WGS sequence"/>
</dbReference>
<keyword evidence="1" id="KW-0812">Transmembrane</keyword>
<proteinExistence type="predicted"/>
<gene>
    <name evidence="2" type="ORF">ACI2JU_01725</name>
</gene>
<evidence type="ECO:0000313" key="2">
    <source>
        <dbReference type="EMBL" id="MFK3862586.1"/>
    </source>
</evidence>
<name>A0ABW8KRY3_9GAMM</name>
<dbReference type="EMBL" id="JBJDOT010000002">
    <property type="protein sequence ID" value="MFK3862586.1"/>
    <property type="molecule type" value="Genomic_DNA"/>
</dbReference>